<keyword evidence="3" id="KW-0325">Glycoprotein</keyword>
<dbReference type="EMBL" id="CP094529">
    <property type="protein sequence ID" value="UOE38498.1"/>
    <property type="molecule type" value="Genomic_DNA"/>
</dbReference>
<evidence type="ECO:0000256" key="2">
    <source>
        <dbReference type="ARBA" id="ARBA00022679"/>
    </source>
</evidence>
<evidence type="ECO:0000256" key="3">
    <source>
        <dbReference type="ARBA" id="ARBA00023180"/>
    </source>
</evidence>
<name>A0ABY4BH46_9FLAO</name>
<dbReference type="PANTHER" id="PTHR20961">
    <property type="entry name" value="GLYCOSYLTRANSFERASE"/>
    <property type="match status" value="1"/>
</dbReference>
<gene>
    <name evidence="5" type="ORF">MTP08_01575</name>
</gene>
<evidence type="ECO:0000313" key="6">
    <source>
        <dbReference type="Proteomes" id="UP000831068"/>
    </source>
</evidence>
<protein>
    <submittedName>
        <fullName evidence="5">Glycosyltransferase family 61 protein</fullName>
    </submittedName>
</protein>
<dbReference type="InterPro" id="IPR049625">
    <property type="entry name" value="Glyco_transf_61_cat"/>
</dbReference>
<dbReference type="Pfam" id="PF04577">
    <property type="entry name" value="Glyco_transf_61"/>
    <property type="match status" value="1"/>
</dbReference>
<feature type="domain" description="Glycosyltransferase 61 catalytic" evidence="4">
    <location>
        <begin position="127"/>
        <end position="313"/>
    </location>
</feature>
<evidence type="ECO:0000313" key="5">
    <source>
        <dbReference type="EMBL" id="UOE38498.1"/>
    </source>
</evidence>
<dbReference type="InterPro" id="IPR007657">
    <property type="entry name" value="Glycosyltransferase_61"/>
</dbReference>
<keyword evidence="6" id="KW-1185">Reference proteome</keyword>
<reference evidence="5 6" key="1">
    <citation type="submission" date="2022-03" db="EMBL/GenBank/DDBJ databases">
        <title>Chryseobacterium sp. isolated from the Andong Sikhe.</title>
        <authorList>
            <person name="Won M."/>
            <person name="Kim S.-J."/>
            <person name="Kwon S.-W."/>
        </authorList>
    </citation>
    <scope>NUCLEOTIDE SEQUENCE [LARGE SCALE GENOMIC DNA]</scope>
    <source>
        <strain evidence="5 6">ADR-1</strain>
    </source>
</reference>
<dbReference type="Proteomes" id="UP000831068">
    <property type="component" value="Chromosome"/>
</dbReference>
<evidence type="ECO:0000256" key="1">
    <source>
        <dbReference type="ARBA" id="ARBA00022676"/>
    </source>
</evidence>
<proteinExistence type="predicted"/>
<keyword evidence="2" id="KW-0808">Transferase</keyword>
<dbReference type="RefSeq" id="WP_243576772.1">
    <property type="nucleotide sequence ID" value="NZ_CP094529.1"/>
</dbReference>
<sequence>MTDFLPLNLITSEYYTEREIAKKPENIEMFLPKNFSDSQTTVSTTINAVEIFALRNVYCIPNSTYFLNLKKDKIFYEKWQDDTRIHYVYNTTNLIQHSVTLAKVKNHKNISFNKEAIFLGGTFTFNYYHFFTEILSKIEFFNNIPDAKDKIIVVDKDVEKTENLRELLSIFLKDYKIMFLEHENYYHFEKLWHITSPNYTIPNIMPGEKYESSFSKLSKNSLEYLRKKCFEGINYNKIKIKPVERVFISRKSKFRKYNEDEIFAVAKPYGFEEVFFEDLNIHEQIYLVNNAEYIIGPSGAAWTNILFTKPNAKGLTWLSSVWGDFSIYSTMAKHMNFDLYFYIFPQISDDFHENYILDAEIFSEQLKKLISL</sequence>
<organism evidence="5 6">
    <name type="scientific">Chryseobacterium oryzae</name>
    <dbReference type="NCBI Taxonomy" id="2929799"/>
    <lineage>
        <taxon>Bacteria</taxon>
        <taxon>Pseudomonadati</taxon>
        <taxon>Bacteroidota</taxon>
        <taxon>Flavobacteriia</taxon>
        <taxon>Flavobacteriales</taxon>
        <taxon>Weeksellaceae</taxon>
        <taxon>Chryseobacterium group</taxon>
        <taxon>Chryseobacterium</taxon>
    </lineage>
</organism>
<keyword evidence="1" id="KW-0328">Glycosyltransferase</keyword>
<evidence type="ECO:0000259" key="4">
    <source>
        <dbReference type="Pfam" id="PF04577"/>
    </source>
</evidence>
<accession>A0ABY4BH46</accession>